<keyword evidence="2" id="KW-1185">Reference proteome</keyword>
<reference evidence="1 2" key="1">
    <citation type="submission" date="2020-08" db="EMBL/GenBank/DDBJ databases">
        <title>A Genomic Blueprint of the Chicken Gut Microbiome.</title>
        <authorList>
            <person name="Gilroy R."/>
            <person name="Ravi A."/>
            <person name="Getino M."/>
            <person name="Pursley I."/>
            <person name="Horton D.L."/>
            <person name="Alikhan N.-F."/>
            <person name="Baker D."/>
            <person name="Gharbi K."/>
            <person name="Hall N."/>
            <person name="Watson M."/>
            <person name="Adriaenssens E.M."/>
            <person name="Foster-Nyarko E."/>
            <person name="Jarju S."/>
            <person name="Secka A."/>
            <person name="Antonio M."/>
            <person name="Oren A."/>
            <person name="Chaudhuri R."/>
            <person name="La Ragione R.M."/>
            <person name="Hildebrand F."/>
            <person name="Pallen M.J."/>
        </authorList>
    </citation>
    <scope>NUCLEOTIDE SEQUENCE [LARGE SCALE GENOMIC DNA]</scope>
    <source>
        <strain evidence="1 2">Sa2CUA1</strain>
    </source>
</reference>
<name>A0ABR8UQC3_9MICC</name>
<organism evidence="1 2">
    <name type="scientific">Arthrobacter gallicola</name>
    <dbReference type="NCBI Taxonomy" id="2762225"/>
    <lineage>
        <taxon>Bacteria</taxon>
        <taxon>Bacillati</taxon>
        <taxon>Actinomycetota</taxon>
        <taxon>Actinomycetes</taxon>
        <taxon>Micrococcales</taxon>
        <taxon>Micrococcaceae</taxon>
        <taxon>Arthrobacter</taxon>
    </lineage>
</organism>
<evidence type="ECO:0000313" key="1">
    <source>
        <dbReference type="EMBL" id="MBD7994734.1"/>
    </source>
</evidence>
<proteinExistence type="predicted"/>
<protein>
    <recommendedName>
        <fullName evidence="3">WXG100 family type VII secretion target</fullName>
    </recommendedName>
</protein>
<dbReference type="Proteomes" id="UP000609874">
    <property type="component" value="Unassembled WGS sequence"/>
</dbReference>
<sequence>MTLPLEEGHARDLAENAGLSARVLEMHAEEIRRLQDEYSRFDPQHWRSGAGRQFLERLQDIIRDLSACGEALAAAAAARRELARTPQDKAWG</sequence>
<dbReference type="RefSeq" id="WP_191807112.1">
    <property type="nucleotide sequence ID" value="NZ_JACSQD010000002.1"/>
</dbReference>
<dbReference type="EMBL" id="JACSQD010000002">
    <property type="protein sequence ID" value="MBD7994734.1"/>
    <property type="molecule type" value="Genomic_DNA"/>
</dbReference>
<gene>
    <name evidence="1" type="ORF">H9639_05420</name>
</gene>
<accession>A0ABR8UQC3</accession>
<comment type="caution">
    <text evidence="1">The sequence shown here is derived from an EMBL/GenBank/DDBJ whole genome shotgun (WGS) entry which is preliminary data.</text>
</comment>
<evidence type="ECO:0008006" key="3">
    <source>
        <dbReference type="Google" id="ProtNLM"/>
    </source>
</evidence>
<evidence type="ECO:0000313" key="2">
    <source>
        <dbReference type="Proteomes" id="UP000609874"/>
    </source>
</evidence>